<accession>A0ABR5IA78</accession>
<dbReference type="Gene3D" id="1.10.357.10">
    <property type="entry name" value="Tetracycline Repressor, domain 2"/>
    <property type="match status" value="1"/>
</dbReference>
<dbReference type="PRINTS" id="PR00455">
    <property type="entry name" value="HTHTETR"/>
</dbReference>
<dbReference type="PANTHER" id="PTHR30055">
    <property type="entry name" value="HTH-TYPE TRANSCRIPTIONAL REGULATOR RUTR"/>
    <property type="match status" value="1"/>
</dbReference>
<gene>
    <name evidence="4" type="ORF">ABW18_15270</name>
</gene>
<dbReference type="Proteomes" id="UP000037247">
    <property type="component" value="Unassembled WGS sequence"/>
</dbReference>
<sequence length="201" mass="21444">MPMTGTRATETRTDWLADDRAQIAATRILDTAAELFAARGVGEVTMRDIADAAGCSRATLYRHFPGKQELMAAYVERAARTVARDVDSAIPDGAAPDEQLLTATQAAIAGVRANPALSQWFTADMAATSGHLAQLSPAIDAVAAGFLRRIVPDTTNADLAVRAGWLVRVIVSLLSTPEVDAAAERELLRRFVMPTLVTRAN</sequence>
<keyword evidence="5" id="KW-1185">Reference proteome</keyword>
<comment type="caution">
    <text evidence="4">The sequence shown here is derived from an EMBL/GenBank/DDBJ whole genome shotgun (WGS) entry which is preliminary data.</text>
</comment>
<dbReference type="PANTHER" id="PTHR30055:SF200">
    <property type="entry name" value="HTH-TYPE TRANSCRIPTIONAL REPRESSOR BDCR"/>
    <property type="match status" value="1"/>
</dbReference>
<dbReference type="SUPFAM" id="SSF46689">
    <property type="entry name" value="Homeodomain-like"/>
    <property type="match status" value="1"/>
</dbReference>
<name>A0ABR5IA78_9ACTN</name>
<proteinExistence type="predicted"/>
<dbReference type="PROSITE" id="PS50977">
    <property type="entry name" value="HTH_TETR_2"/>
    <property type="match status" value="1"/>
</dbReference>
<reference evidence="4 5" key="1">
    <citation type="submission" date="2015-05" db="EMBL/GenBank/DDBJ databases">
        <title>Draft genome sequence of the bacterium Gordonia jacobaea a new member of the Gordonia genus.</title>
        <authorList>
            <person name="Jimenez-Galisteo G."/>
            <person name="Dominguez A."/>
            <person name="Munoz E."/>
            <person name="Vinas M."/>
        </authorList>
    </citation>
    <scope>NUCLEOTIDE SEQUENCE [LARGE SCALE GENOMIC DNA]</scope>
    <source>
        <strain evidence="5">mv1</strain>
    </source>
</reference>
<dbReference type="InterPro" id="IPR001647">
    <property type="entry name" value="HTH_TetR"/>
</dbReference>
<dbReference type="Pfam" id="PF00440">
    <property type="entry name" value="TetR_N"/>
    <property type="match status" value="1"/>
</dbReference>
<dbReference type="InterPro" id="IPR009057">
    <property type="entry name" value="Homeodomain-like_sf"/>
</dbReference>
<evidence type="ECO:0000259" key="3">
    <source>
        <dbReference type="PROSITE" id="PS50977"/>
    </source>
</evidence>
<keyword evidence="1 2" id="KW-0238">DNA-binding</keyword>
<feature type="DNA-binding region" description="H-T-H motif" evidence="2">
    <location>
        <begin position="45"/>
        <end position="64"/>
    </location>
</feature>
<feature type="domain" description="HTH tetR-type" evidence="3">
    <location>
        <begin position="22"/>
        <end position="82"/>
    </location>
</feature>
<protein>
    <submittedName>
        <fullName evidence="4">TetR family transcriptional regulator</fullName>
    </submittedName>
</protein>
<evidence type="ECO:0000256" key="1">
    <source>
        <dbReference type="ARBA" id="ARBA00023125"/>
    </source>
</evidence>
<evidence type="ECO:0000313" key="4">
    <source>
        <dbReference type="EMBL" id="KNA90508.1"/>
    </source>
</evidence>
<evidence type="ECO:0000313" key="5">
    <source>
        <dbReference type="Proteomes" id="UP000037247"/>
    </source>
</evidence>
<organism evidence="4 5">
    <name type="scientific">Gordonia jacobaea</name>
    <dbReference type="NCBI Taxonomy" id="122202"/>
    <lineage>
        <taxon>Bacteria</taxon>
        <taxon>Bacillati</taxon>
        <taxon>Actinomycetota</taxon>
        <taxon>Actinomycetes</taxon>
        <taxon>Mycobacteriales</taxon>
        <taxon>Gordoniaceae</taxon>
        <taxon>Gordonia</taxon>
    </lineage>
</organism>
<dbReference type="EMBL" id="LDTZ01000019">
    <property type="protein sequence ID" value="KNA90508.1"/>
    <property type="molecule type" value="Genomic_DNA"/>
</dbReference>
<dbReference type="InterPro" id="IPR050109">
    <property type="entry name" value="HTH-type_TetR-like_transc_reg"/>
</dbReference>
<evidence type="ECO:0000256" key="2">
    <source>
        <dbReference type="PROSITE-ProRule" id="PRU00335"/>
    </source>
</evidence>